<evidence type="ECO:0000256" key="4">
    <source>
        <dbReference type="ARBA" id="ARBA00023136"/>
    </source>
</evidence>
<evidence type="ECO:0000313" key="8">
    <source>
        <dbReference type="WBParaSite" id="MBELARI_LOCUS19709"/>
    </source>
</evidence>
<feature type="transmembrane region" description="Helical" evidence="5">
    <location>
        <begin position="308"/>
        <end position="327"/>
    </location>
</feature>
<dbReference type="PANTHER" id="PTHR46273">
    <property type="entry name" value="MYOSUPPRESSIN RECEPTOR 1, ISOFORM B-RELATED"/>
    <property type="match status" value="1"/>
</dbReference>
<feature type="transmembrane region" description="Helical" evidence="5">
    <location>
        <begin position="218"/>
        <end position="237"/>
    </location>
</feature>
<dbReference type="InterPro" id="IPR019427">
    <property type="entry name" value="7TM_GPCR_serpentine_rcpt_Srw"/>
</dbReference>
<accession>A0AAF3J6R8</accession>
<dbReference type="GO" id="GO:0008528">
    <property type="term" value="F:G protein-coupled peptide receptor activity"/>
    <property type="evidence" value="ECO:0007669"/>
    <property type="project" value="InterPro"/>
</dbReference>
<dbReference type="SUPFAM" id="SSF81321">
    <property type="entry name" value="Family A G protein-coupled receptor-like"/>
    <property type="match status" value="1"/>
</dbReference>
<feature type="transmembrane region" description="Helical" evidence="5">
    <location>
        <begin position="164"/>
        <end position="182"/>
    </location>
</feature>
<evidence type="ECO:0000256" key="5">
    <source>
        <dbReference type="SAM" id="Phobius"/>
    </source>
</evidence>
<dbReference type="InterPro" id="IPR017452">
    <property type="entry name" value="GPCR_Rhodpsn_7TM"/>
</dbReference>
<evidence type="ECO:0000256" key="2">
    <source>
        <dbReference type="ARBA" id="ARBA00022692"/>
    </source>
</evidence>
<proteinExistence type="predicted"/>
<feature type="transmembrane region" description="Helical" evidence="5">
    <location>
        <begin position="267"/>
        <end position="288"/>
    </location>
</feature>
<feature type="domain" description="G-protein coupled receptors family 1 profile" evidence="6">
    <location>
        <begin position="55"/>
        <end position="324"/>
    </location>
</feature>
<keyword evidence="3 5" id="KW-1133">Transmembrane helix</keyword>
<sequence>MTKVVPECGSGGGKLFDEQSNSTQRFFDTLEAFSAAYGKVHHNISLFICVFGVMANVLHITILTRPIMKRSAVNRLLAFMAIFDTITMVDYLLYLICFGLFIDSSTPPFGYQYLWICYLLAHVVLSISLHSISMYLSVATAFIRLIAISRIQSKMMRPQMASRICIVISLLMAILIVPTFYVHQIVESVTPGEFKVALPQENDIRCQIFILNLWLTGMFFKVIPCLLLMVFTVSLLYKLHLNKIAHEKIASKQAYQSRSAQSDRTTMLLILLLVIFTTTEMPQGLLALLNALYTEDVNRYLYSHLGDFFDLLSLINGSMCFVLYPCISTQYRQTFSVLFARLRNNYWGPYKSTSFSSRFPGTISECRSIDTTEYFGPSLPIGHQYRFVEYDEVNL</sequence>
<dbReference type="Proteomes" id="UP000887575">
    <property type="component" value="Unassembled WGS sequence"/>
</dbReference>
<dbReference type="WBParaSite" id="MBELARI_LOCUS19709">
    <property type="protein sequence ID" value="MBELARI_LOCUS19709"/>
    <property type="gene ID" value="MBELARI_LOCUS19709"/>
</dbReference>
<evidence type="ECO:0000313" key="7">
    <source>
        <dbReference type="Proteomes" id="UP000887575"/>
    </source>
</evidence>
<dbReference type="GO" id="GO:0005886">
    <property type="term" value="C:plasma membrane"/>
    <property type="evidence" value="ECO:0007669"/>
    <property type="project" value="TreeGrafter"/>
</dbReference>
<evidence type="ECO:0000259" key="6">
    <source>
        <dbReference type="PROSITE" id="PS50262"/>
    </source>
</evidence>
<dbReference type="PANTHER" id="PTHR46273:SF9">
    <property type="entry name" value="G-PROTEIN COUPLED RECEPTORS FAMILY 1 PROFILE DOMAIN-CONTAINING PROTEIN"/>
    <property type="match status" value="1"/>
</dbReference>
<keyword evidence="7" id="KW-1185">Reference proteome</keyword>
<organism evidence="7 8">
    <name type="scientific">Mesorhabditis belari</name>
    <dbReference type="NCBI Taxonomy" id="2138241"/>
    <lineage>
        <taxon>Eukaryota</taxon>
        <taxon>Metazoa</taxon>
        <taxon>Ecdysozoa</taxon>
        <taxon>Nematoda</taxon>
        <taxon>Chromadorea</taxon>
        <taxon>Rhabditida</taxon>
        <taxon>Rhabditina</taxon>
        <taxon>Rhabditomorpha</taxon>
        <taxon>Rhabditoidea</taxon>
        <taxon>Rhabditidae</taxon>
        <taxon>Mesorhabditinae</taxon>
        <taxon>Mesorhabditis</taxon>
    </lineage>
</organism>
<dbReference type="Pfam" id="PF10324">
    <property type="entry name" value="7TM_GPCR_Srw"/>
    <property type="match status" value="1"/>
</dbReference>
<evidence type="ECO:0000256" key="3">
    <source>
        <dbReference type="ARBA" id="ARBA00022989"/>
    </source>
</evidence>
<evidence type="ECO:0000256" key="1">
    <source>
        <dbReference type="ARBA" id="ARBA00004370"/>
    </source>
</evidence>
<dbReference type="InterPro" id="IPR053219">
    <property type="entry name" value="GPCR_Dmsr-1"/>
</dbReference>
<reference evidence="8" key="1">
    <citation type="submission" date="2024-02" db="UniProtKB">
        <authorList>
            <consortium name="WormBaseParasite"/>
        </authorList>
    </citation>
    <scope>IDENTIFICATION</scope>
</reference>
<feature type="transmembrane region" description="Helical" evidence="5">
    <location>
        <begin position="44"/>
        <end position="64"/>
    </location>
</feature>
<name>A0AAF3J6R8_9BILA</name>
<dbReference type="CDD" id="cd14978">
    <property type="entry name" value="7tmA_FMRFamide_R-like"/>
    <property type="match status" value="1"/>
</dbReference>
<keyword evidence="4 5" id="KW-0472">Membrane</keyword>
<protein>
    <submittedName>
        <fullName evidence="8">G-protein coupled receptors family 1 profile domain-containing protein</fullName>
    </submittedName>
</protein>
<dbReference type="Gene3D" id="1.20.1070.10">
    <property type="entry name" value="Rhodopsin 7-helix transmembrane proteins"/>
    <property type="match status" value="1"/>
</dbReference>
<feature type="transmembrane region" description="Helical" evidence="5">
    <location>
        <begin position="76"/>
        <end position="101"/>
    </location>
</feature>
<dbReference type="AlphaFoldDB" id="A0AAF3J6R8"/>
<keyword evidence="2 5" id="KW-0812">Transmembrane</keyword>
<comment type="subcellular location">
    <subcellularLocation>
        <location evidence="1">Membrane</location>
    </subcellularLocation>
</comment>
<dbReference type="PROSITE" id="PS50262">
    <property type="entry name" value="G_PROTEIN_RECEP_F1_2"/>
    <property type="match status" value="1"/>
</dbReference>
<feature type="transmembrane region" description="Helical" evidence="5">
    <location>
        <begin position="113"/>
        <end position="143"/>
    </location>
</feature>